<gene>
    <name evidence="2" type="ORF">OIDMADRAFT_138285</name>
</gene>
<dbReference type="InterPro" id="IPR036047">
    <property type="entry name" value="F-box-like_dom_sf"/>
</dbReference>
<organism evidence="2 3">
    <name type="scientific">Oidiodendron maius (strain Zn)</name>
    <dbReference type="NCBI Taxonomy" id="913774"/>
    <lineage>
        <taxon>Eukaryota</taxon>
        <taxon>Fungi</taxon>
        <taxon>Dikarya</taxon>
        <taxon>Ascomycota</taxon>
        <taxon>Pezizomycotina</taxon>
        <taxon>Leotiomycetes</taxon>
        <taxon>Leotiomycetes incertae sedis</taxon>
        <taxon>Myxotrichaceae</taxon>
        <taxon>Oidiodendron</taxon>
    </lineage>
</organism>
<reference evidence="3" key="2">
    <citation type="submission" date="2015-01" db="EMBL/GenBank/DDBJ databases">
        <title>Evolutionary Origins and Diversification of the Mycorrhizal Mutualists.</title>
        <authorList>
            <consortium name="DOE Joint Genome Institute"/>
            <consortium name="Mycorrhizal Genomics Consortium"/>
            <person name="Kohler A."/>
            <person name="Kuo A."/>
            <person name="Nagy L.G."/>
            <person name="Floudas D."/>
            <person name="Copeland A."/>
            <person name="Barry K.W."/>
            <person name="Cichocki N."/>
            <person name="Veneault-Fourrey C."/>
            <person name="LaButti K."/>
            <person name="Lindquist E.A."/>
            <person name="Lipzen A."/>
            <person name="Lundell T."/>
            <person name="Morin E."/>
            <person name="Murat C."/>
            <person name="Riley R."/>
            <person name="Ohm R."/>
            <person name="Sun H."/>
            <person name="Tunlid A."/>
            <person name="Henrissat B."/>
            <person name="Grigoriev I.V."/>
            <person name="Hibbett D.S."/>
            <person name="Martin F."/>
        </authorList>
    </citation>
    <scope>NUCLEOTIDE SEQUENCE [LARGE SCALE GENOMIC DNA]</scope>
    <source>
        <strain evidence="3">Zn</strain>
    </source>
</reference>
<dbReference type="InParanoid" id="A0A0C3GRW5"/>
<dbReference type="Proteomes" id="UP000054321">
    <property type="component" value="Unassembled WGS sequence"/>
</dbReference>
<sequence>MAIDGLKSHLELLPTEIIRDIVDSLSFWDITELSYVSKRLRKVCLPSIFRRVKFEFSQSGLDKLQSLLESDARHHVVFFTYEAPELLKTGILDFYHFKSEILTPDSYVEEAKDLRDEGFGYDAPPYIDIYDSLHSMCEEQRGIIDGGIDLKVLSSTFRALPKLTDVNLSFRKMITEEDWLYSYFLGWDLTMVEKSYEHHIRVVSKAIRNTSDMGISIHTISLSGVQLSYYHPWQVFDWGSLSEILAELLQSIRVLRLSKSGSPLKLLSHRAIKLRELDMCCLVAGYTSLREFLNTNKKSIQSIGFHDVNVKKDFEVGLLGLTPDVLYSMLDAPPPIQCRDSECRCLPFWKKASRLLLNDGCSEHSRSSAKTKFDEV</sequence>
<dbReference type="SUPFAM" id="SSF81383">
    <property type="entry name" value="F-box domain"/>
    <property type="match status" value="1"/>
</dbReference>
<dbReference type="AlphaFoldDB" id="A0A0C3GRW5"/>
<dbReference type="STRING" id="913774.A0A0C3GRW5"/>
<accession>A0A0C3GRW5</accession>
<proteinExistence type="predicted"/>
<feature type="domain" description="F-box" evidence="1">
    <location>
        <begin position="7"/>
        <end position="52"/>
    </location>
</feature>
<evidence type="ECO:0000313" key="2">
    <source>
        <dbReference type="EMBL" id="KIM93196.1"/>
    </source>
</evidence>
<dbReference type="HOGENOM" id="CLU_042085_0_0_1"/>
<evidence type="ECO:0000313" key="3">
    <source>
        <dbReference type="Proteomes" id="UP000054321"/>
    </source>
</evidence>
<dbReference type="OrthoDB" id="3434965at2759"/>
<dbReference type="EMBL" id="KN832898">
    <property type="protein sequence ID" value="KIM93196.1"/>
    <property type="molecule type" value="Genomic_DNA"/>
</dbReference>
<evidence type="ECO:0000259" key="1">
    <source>
        <dbReference type="PROSITE" id="PS50181"/>
    </source>
</evidence>
<dbReference type="Pfam" id="PF00646">
    <property type="entry name" value="F-box"/>
    <property type="match status" value="1"/>
</dbReference>
<dbReference type="InterPro" id="IPR001810">
    <property type="entry name" value="F-box_dom"/>
</dbReference>
<protein>
    <recommendedName>
        <fullName evidence="1">F-box domain-containing protein</fullName>
    </recommendedName>
</protein>
<dbReference type="PROSITE" id="PS50181">
    <property type="entry name" value="FBOX"/>
    <property type="match status" value="1"/>
</dbReference>
<reference evidence="2 3" key="1">
    <citation type="submission" date="2014-04" db="EMBL/GenBank/DDBJ databases">
        <authorList>
            <consortium name="DOE Joint Genome Institute"/>
            <person name="Kuo A."/>
            <person name="Martino E."/>
            <person name="Perotto S."/>
            <person name="Kohler A."/>
            <person name="Nagy L.G."/>
            <person name="Floudas D."/>
            <person name="Copeland A."/>
            <person name="Barry K.W."/>
            <person name="Cichocki N."/>
            <person name="Veneault-Fourrey C."/>
            <person name="LaButti K."/>
            <person name="Lindquist E.A."/>
            <person name="Lipzen A."/>
            <person name="Lundell T."/>
            <person name="Morin E."/>
            <person name="Murat C."/>
            <person name="Sun H."/>
            <person name="Tunlid A."/>
            <person name="Henrissat B."/>
            <person name="Grigoriev I.V."/>
            <person name="Hibbett D.S."/>
            <person name="Martin F."/>
            <person name="Nordberg H.P."/>
            <person name="Cantor M.N."/>
            <person name="Hua S.X."/>
        </authorList>
    </citation>
    <scope>NUCLEOTIDE SEQUENCE [LARGE SCALE GENOMIC DNA]</scope>
    <source>
        <strain evidence="2 3">Zn</strain>
    </source>
</reference>
<keyword evidence="3" id="KW-1185">Reference proteome</keyword>
<name>A0A0C3GRW5_OIDMZ</name>